<reference evidence="2" key="1">
    <citation type="journal article" date="2019" name="Int. J. Syst. Evol. Microbiol.">
        <title>The Global Catalogue of Microorganisms (GCM) 10K type strain sequencing project: providing services to taxonomists for standard genome sequencing and annotation.</title>
        <authorList>
            <consortium name="The Broad Institute Genomics Platform"/>
            <consortium name="The Broad Institute Genome Sequencing Center for Infectious Disease"/>
            <person name="Wu L."/>
            <person name="Ma J."/>
        </authorList>
    </citation>
    <scope>NUCLEOTIDE SEQUENCE [LARGE SCALE GENOMIC DNA]</scope>
    <source>
        <strain evidence="2">CGMCC 1.12237</strain>
    </source>
</reference>
<sequence length="190" mass="21684">MTTICLIRHGETDWNAQRRIQGRTDIPLNEKGIQQARECRDFLKNSEWDVIITSPLNRAKQTAEIINEALNIDVIEMDDFIEKSFGDVEGMTLQERRSAYPDRNYPNQEDDESFSSRIQKGIEKIQEKYEHGKVILVAHGAVISTLLAILSDGKIGTGKTRLGNACISNIHFHEGMWLIKDYNQISHLSN</sequence>
<dbReference type="Pfam" id="PF00300">
    <property type="entry name" value="His_Phos_1"/>
    <property type="match status" value="1"/>
</dbReference>
<name>A0ABW0LHH8_9BACI</name>
<proteinExistence type="predicted"/>
<dbReference type="PANTHER" id="PTHR48100">
    <property type="entry name" value="BROAD-SPECIFICITY PHOSPHATASE YOR283W-RELATED"/>
    <property type="match status" value="1"/>
</dbReference>
<protein>
    <submittedName>
        <fullName evidence="1">Histidine phosphatase family protein</fullName>
    </submittedName>
</protein>
<accession>A0ABW0LHH8</accession>
<dbReference type="CDD" id="cd07067">
    <property type="entry name" value="HP_PGM_like"/>
    <property type="match status" value="1"/>
</dbReference>
<dbReference type="Proteomes" id="UP001596147">
    <property type="component" value="Unassembled WGS sequence"/>
</dbReference>
<dbReference type="InterPro" id="IPR029033">
    <property type="entry name" value="His_PPase_superfam"/>
</dbReference>
<evidence type="ECO:0000313" key="2">
    <source>
        <dbReference type="Proteomes" id="UP001596147"/>
    </source>
</evidence>
<dbReference type="PROSITE" id="PS00175">
    <property type="entry name" value="PG_MUTASE"/>
    <property type="match status" value="1"/>
</dbReference>
<organism evidence="1 2">
    <name type="scientific">Lederbergia graminis</name>
    <dbReference type="NCBI Taxonomy" id="735518"/>
    <lineage>
        <taxon>Bacteria</taxon>
        <taxon>Bacillati</taxon>
        <taxon>Bacillota</taxon>
        <taxon>Bacilli</taxon>
        <taxon>Bacillales</taxon>
        <taxon>Bacillaceae</taxon>
        <taxon>Lederbergia</taxon>
    </lineage>
</organism>
<keyword evidence="2" id="KW-1185">Reference proteome</keyword>
<dbReference type="PANTHER" id="PTHR48100:SF59">
    <property type="entry name" value="ADENOSYLCOBALAMIN_ALPHA-RIBAZOLE PHOSPHATASE"/>
    <property type="match status" value="1"/>
</dbReference>
<dbReference type="InterPro" id="IPR001345">
    <property type="entry name" value="PG/BPGM_mutase_AS"/>
</dbReference>
<comment type="caution">
    <text evidence="1">The sequence shown here is derived from an EMBL/GenBank/DDBJ whole genome shotgun (WGS) entry which is preliminary data.</text>
</comment>
<gene>
    <name evidence="1" type="ORF">ACFPM4_10665</name>
</gene>
<dbReference type="SMART" id="SM00855">
    <property type="entry name" value="PGAM"/>
    <property type="match status" value="1"/>
</dbReference>
<dbReference type="InterPro" id="IPR050275">
    <property type="entry name" value="PGM_Phosphatase"/>
</dbReference>
<evidence type="ECO:0000313" key="1">
    <source>
        <dbReference type="EMBL" id="MFC5465210.1"/>
    </source>
</evidence>
<dbReference type="RefSeq" id="WP_382352059.1">
    <property type="nucleotide sequence ID" value="NZ_JBHSMC010000014.1"/>
</dbReference>
<dbReference type="InterPro" id="IPR013078">
    <property type="entry name" value="His_Pase_superF_clade-1"/>
</dbReference>
<dbReference type="Gene3D" id="3.40.50.1240">
    <property type="entry name" value="Phosphoglycerate mutase-like"/>
    <property type="match status" value="1"/>
</dbReference>
<dbReference type="SUPFAM" id="SSF53254">
    <property type="entry name" value="Phosphoglycerate mutase-like"/>
    <property type="match status" value="1"/>
</dbReference>
<dbReference type="EMBL" id="JBHSMC010000014">
    <property type="protein sequence ID" value="MFC5465210.1"/>
    <property type="molecule type" value="Genomic_DNA"/>
</dbReference>